<evidence type="ECO:0000313" key="3">
    <source>
        <dbReference type="Proteomes" id="UP000532440"/>
    </source>
</evidence>
<dbReference type="GO" id="GO:0004527">
    <property type="term" value="F:exonuclease activity"/>
    <property type="evidence" value="ECO:0007669"/>
    <property type="project" value="UniProtKB-KW"/>
</dbReference>
<keyword evidence="2" id="KW-0255">Endonuclease</keyword>
<evidence type="ECO:0000259" key="1">
    <source>
        <dbReference type="Pfam" id="PF03372"/>
    </source>
</evidence>
<dbReference type="Gene3D" id="3.60.10.10">
    <property type="entry name" value="Endonuclease/exonuclease/phosphatase"/>
    <property type="match status" value="1"/>
</dbReference>
<evidence type="ECO:0000313" key="2">
    <source>
        <dbReference type="EMBL" id="MBB5271810.1"/>
    </source>
</evidence>
<dbReference type="PANTHER" id="PTHR14859">
    <property type="entry name" value="CALCOFLUOR WHITE HYPERSENSITIVE PROTEIN PRECURSOR"/>
    <property type="match status" value="1"/>
</dbReference>
<dbReference type="InterPro" id="IPR036691">
    <property type="entry name" value="Endo/exonu/phosph_ase_sf"/>
</dbReference>
<dbReference type="Proteomes" id="UP000532440">
    <property type="component" value="Unassembled WGS sequence"/>
</dbReference>
<proteinExistence type="predicted"/>
<keyword evidence="3" id="KW-1185">Reference proteome</keyword>
<name>A0A7W8M902_9BURK</name>
<dbReference type="GO" id="GO:0004519">
    <property type="term" value="F:endonuclease activity"/>
    <property type="evidence" value="ECO:0007669"/>
    <property type="project" value="UniProtKB-KW"/>
</dbReference>
<reference evidence="2 3" key="1">
    <citation type="submission" date="2020-08" db="EMBL/GenBank/DDBJ databases">
        <title>Genomic Encyclopedia of Type Strains, Phase IV (KMG-IV): sequencing the most valuable type-strain genomes for metagenomic binning, comparative biology and taxonomic classification.</title>
        <authorList>
            <person name="Goeker M."/>
        </authorList>
    </citation>
    <scope>NUCLEOTIDE SEQUENCE [LARGE SCALE GENOMIC DNA]</scope>
    <source>
        <strain evidence="2 3">DSM 29781</strain>
    </source>
</reference>
<accession>A0A7W8M902</accession>
<organism evidence="2 3">
    <name type="scientific">Quisquiliibacterium transsilvanicum</name>
    <dbReference type="NCBI Taxonomy" id="1549638"/>
    <lineage>
        <taxon>Bacteria</taxon>
        <taxon>Pseudomonadati</taxon>
        <taxon>Pseudomonadota</taxon>
        <taxon>Betaproteobacteria</taxon>
        <taxon>Burkholderiales</taxon>
        <taxon>Burkholderiaceae</taxon>
        <taxon>Quisquiliibacterium</taxon>
    </lineage>
</organism>
<dbReference type="EMBL" id="JACHGB010000003">
    <property type="protein sequence ID" value="MBB5271810.1"/>
    <property type="molecule type" value="Genomic_DNA"/>
</dbReference>
<dbReference type="RefSeq" id="WP_183966521.1">
    <property type="nucleotide sequence ID" value="NZ_BAABEW010000001.1"/>
</dbReference>
<sequence length="306" mass="35001">MAETGASSRKAPKAADSDLSLRVATYNIHKGVVRDLFGLRRVPRIHELRARLHDLQADLVFLQEVQGRHERNAQRFEHWPVEPQDQFLARSPTLKHSFEVAYGQNATYLHGHHGNALLSRFPIVGLENRDVSDHALEKRGILHCLVTLQGRQAHCFVVHFGLFARSRERQAQVLIDWIDREVAADAPLIIAGDFNDWRNQLSQRFAERLGVQEVFDVARPRGVTERVAHFVRDRSLSPGQEAQDRVARLPRMVRTARTYPALVPWLRMDRIYTRGFRISAAQVLRGPEWAQLSDHSPLVADLSLHP</sequence>
<dbReference type="SUPFAM" id="SSF56219">
    <property type="entry name" value="DNase I-like"/>
    <property type="match status" value="1"/>
</dbReference>
<dbReference type="InterPro" id="IPR051916">
    <property type="entry name" value="GPI-anchor_lipid_remodeler"/>
</dbReference>
<dbReference type="AlphaFoldDB" id="A0A7W8M902"/>
<protein>
    <submittedName>
        <fullName evidence="2">Endonuclease/exonuclease/phosphatase family metal-dependent hydrolase</fullName>
    </submittedName>
</protein>
<dbReference type="InterPro" id="IPR005135">
    <property type="entry name" value="Endo/exonuclease/phosphatase"/>
</dbReference>
<comment type="caution">
    <text evidence="2">The sequence shown here is derived from an EMBL/GenBank/DDBJ whole genome shotgun (WGS) entry which is preliminary data.</text>
</comment>
<gene>
    <name evidence="2" type="ORF">HNQ70_001820</name>
</gene>
<dbReference type="Pfam" id="PF03372">
    <property type="entry name" value="Exo_endo_phos"/>
    <property type="match status" value="1"/>
</dbReference>
<keyword evidence="2" id="KW-0269">Exonuclease</keyword>
<keyword evidence="2" id="KW-0540">Nuclease</keyword>
<dbReference type="PANTHER" id="PTHR14859:SF1">
    <property type="entry name" value="PGAP2-INTERACTING PROTEIN"/>
    <property type="match status" value="1"/>
</dbReference>
<dbReference type="GO" id="GO:0006506">
    <property type="term" value="P:GPI anchor biosynthetic process"/>
    <property type="evidence" value="ECO:0007669"/>
    <property type="project" value="TreeGrafter"/>
</dbReference>
<keyword evidence="2" id="KW-0378">Hydrolase</keyword>
<dbReference type="GO" id="GO:0016020">
    <property type="term" value="C:membrane"/>
    <property type="evidence" value="ECO:0007669"/>
    <property type="project" value="GOC"/>
</dbReference>
<feature type="domain" description="Endonuclease/exonuclease/phosphatase" evidence="1">
    <location>
        <begin position="24"/>
        <end position="295"/>
    </location>
</feature>